<dbReference type="Proteomes" id="UP000176604">
    <property type="component" value="Unassembled WGS sequence"/>
</dbReference>
<dbReference type="EMBL" id="MGEF01000014">
    <property type="protein sequence ID" value="OGL79253.1"/>
    <property type="molecule type" value="Genomic_DNA"/>
</dbReference>
<dbReference type="GO" id="GO:0000162">
    <property type="term" value="P:L-tryptophan biosynthetic process"/>
    <property type="evidence" value="ECO:0007669"/>
    <property type="project" value="UniProtKB-UniRule"/>
</dbReference>
<dbReference type="PANTHER" id="PTHR42894">
    <property type="entry name" value="N-(5'-PHOSPHORIBOSYL)ANTHRANILATE ISOMERASE"/>
    <property type="match status" value="1"/>
</dbReference>
<keyword evidence="6 9" id="KW-0822">Tryptophan biosynthesis</keyword>
<evidence type="ECO:0000256" key="2">
    <source>
        <dbReference type="ARBA" id="ARBA00004664"/>
    </source>
</evidence>
<keyword evidence="7 9" id="KW-0057">Aromatic amino acid biosynthesis</keyword>
<gene>
    <name evidence="9" type="primary">trpF</name>
    <name evidence="11" type="ORF">A3J43_01555</name>
</gene>
<dbReference type="EC" id="5.3.1.24" evidence="3 9"/>
<dbReference type="PANTHER" id="PTHR42894:SF1">
    <property type="entry name" value="N-(5'-PHOSPHORIBOSYL)ANTHRANILATE ISOMERASE"/>
    <property type="match status" value="1"/>
</dbReference>
<evidence type="ECO:0000256" key="7">
    <source>
        <dbReference type="ARBA" id="ARBA00023141"/>
    </source>
</evidence>
<dbReference type="InterPro" id="IPR013785">
    <property type="entry name" value="Aldolase_TIM"/>
</dbReference>
<dbReference type="Gene3D" id="3.20.20.70">
    <property type="entry name" value="Aldolase class I"/>
    <property type="match status" value="1"/>
</dbReference>
<sequence length="223" mass="24010">MSVKVKICGATMPEQAQAIAALGADYIGGIIEFPKSPRSVMRGMARKMRDAVEGVDRRGEPASRQGGRPFARTQVVGVVVDVPFDRLGELIEETGIRILQLHGEETPEEVKRLKECGIEVWKAVTKENYMQYAGIADRLLVDAQNPLHGAGGSGCVSDWAFAKQLVGEGYAVVLSGGLNSDNVQEGITRVQPFIVDASSGVESAPGIKDMAKVERFIGNARRL</sequence>
<comment type="caution">
    <text evidence="11">The sequence shown here is derived from an EMBL/GenBank/DDBJ whole genome shotgun (WGS) entry which is preliminary data.</text>
</comment>
<evidence type="ECO:0000256" key="9">
    <source>
        <dbReference type="HAMAP-Rule" id="MF_00135"/>
    </source>
</evidence>
<evidence type="ECO:0000313" key="11">
    <source>
        <dbReference type="EMBL" id="OGL79253.1"/>
    </source>
</evidence>
<evidence type="ECO:0000256" key="6">
    <source>
        <dbReference type="ARBA" id="ARBA00022822"/>
    </source>
</evidence>
<name>A0A1F7ULU1_9BACT</name>
<keyword evidence="8 9" id="KW-0413">Isomerase</keyword>
<comment type="pathway">
    <text evidence="2 9">Amino-acid biosynthesis; L-tryptophan biosynthesis; L-tryptophan from chorismate: step 3/5.</text>
</comment>
<evidence type="ECO:0000256" key="4">
    <source>
        <dbReference type="ARBA" id="ARBA00022272"/>
    </source>
</evidence>
<dbReference type="GO" id="GO:0004640">
    <property type="term" value="F:phosphoribosylanthranilate isomerase activity"/>
    <property type="evidence" value="ECO:0007669"/>
    <property type="project" value="UniProtKB-UniRule"/>
</dbReference>
<proteinExistence type="inferred from homology"/>
<dbReference type="HAMAP" id="MF_00135">
    <property type="entry name" value="PRAI"/>
    <property type="match status" value="1"/>
</dbReference>
<accession>A0A1F7ULU1</accession>
<dbReference type="CDD" id="cd00405">
    <property type="entry name" value="PRAI"/>
    <property type="match status" value="1"/>
</dbReference>
<keyword evidence="5 9" id="KW-0028">Amino-acid biosynthesis</keyword>
<protein>
    <recommendedName>
        <fullName evidence="4 9">N-(5'-phosphoribosyl)anthranilate isomerase</fullName>
        <shortName evidence="9">PRAI</shortName>
        <ecNumber evidence="3 9">5.3.1.24</ecNumber>
    </recommendedName>
</protein>
<dbReference type="InterPro" id="IPR011060">
    <property type="entry name" value="RibuloseP-bd_barrel"/>
</dbReference>
<dbReference type="InterPro" id="IPR044643">
    <property type="entry name" value="TrpF_fam"/>
</dbReference>
<evidence type="ECO:0000256" key="8">
    <source>
        <dbReference type="ARBA" id="ARBA00023235"/>
    </source>
</evidence>
<dbReference type="UniPathway" id="UPA00035">
    <property type="reaction ID" value="UER00042"/>
</dbReference>
<reference evidence="11 12" key="1">
    <citation type="journal article" date="2016" name="Nat. Commun.">
        <title>Thousands of microbial genomes shed light on interconnected biogeochemical processes in an aquifer system.</title>
        <authorList>
            <person name="Anantharaman K."/>
            <person name="Brown C.T."/>
            <person name="Hug L.A."/>
            <person name="Sharon I."/>
            <person name="Castelle C.J."/>
            <person name="Probst A.J."/>
            <person name="Thomas B.C."/>
            <person name="Singh A."/>
            <person name="Wilkins M.J."/>
            <person name="Karaoz U."/>
            <person name="Brodie E.L."/>
            <person name="Williams K.H."/>
            <person name="Hubbard S.S."/>
            <person name="Banfield J.F."/>
        </authorList>
    </citation>
    <scope>NUCLEOTIDE SEQUENCE [LARGE SCALE GENOMIC DNA]</scope>
</reference>
<feature type="domain" description="N-(5'phosphoribosyl) anthranilate isomerase (PRAI)" evidence="10">
    <location>
        <begin position="5"/>
        <end position="217"/>
    </location>
</feature>
<dbReference type="InterPro" id="IPR001240">
    <property type="entry name" value="PRAI_dom"/>
</dbReference>
<evidence type="ECO:0000313" key="12">
    <source>
        <dbReference type="Proteomes" id="UP000176604"/>
    </source>
</evidence>
<evidence type="ECO:0000256" key="3">
    <source>
        <dbReference type="ARBA" id="ARBA00012572"/>
    </source>
</evidence>
<evidence type="ECO:0000256" key="1">
    <source>
        <dbReference type="ARBA" id="ARBA00001164"/>
    </source>
</evidence>
<organism evidence="11 12">
    <name type="scientific">Candidatus Uhrbacteria bacterium RIFCSPHIGHO2_12_FULL_54_23</name>
    <dbReference type="NCBI Taxonomy" id="1802397"/>
    <lineage>
        <taxon>Bacteria</taxon>
        <taxon>Candidatus Uhriibacteriota</taxon>
    </lineage>
</organism>
<comment type="catalytic activity">
    <reaction evidence="1 9">
        <text>N-(5-phospho-beta-D-ribosyl)anthranilate = 1-(2-carboxyphenylamino)-1-deoxy-D-ribulose 5-phosphate</text>
        <dbReference type="Rhea" id="RHEA:21540"/>
        <dbReference type="ChEBI" id="CHEBI:18277"/>
        <dbReference type="ChEBI" id="CHEBI:58613"/>
        <dbReference type="EC" id="5.3.1.24"/>
    </reaction>
</comment>
<dbReference type="STRING" id="1802397.A3J43_01555"/>
<dbReference type="AlphaFoldDB" id="A0A1F7ULU1"/>
<dbReference type="Pfam" id="PF00697">
    <property type="entry name" value="PRAI"/>
    <property type="match status" value="1"/>
</dbReference>
<evidence type="ECO:0000259" key="10">
    <source>
        <dbReference type="Pfam" id="PF00697"/>
    </source>
</evidence>
<comment type="similarity">
    <text evidence="9">Belongs to the TrpF family.</text>
</comment>
<evidence type="ECO:0000256" key="5">
    <source>
        <dbReference type="ARBA" id="ARBA00022605"/>
    </source>
</evidence>
<dbReference type="SUPFAM" id="SSF51366">
    <property type="entry name" value="Ribulose-phoshate binding barrel"/>
    <property type="match status" value="1"/>
</dbReference>